<proteinExistence type="predicted"/>
<gene>
    <name evidence="1" type="ORF">ABID28_000200</name>
</gene>
<dbReference type="RefSeq" id="WP_354367241.1">
    <property type="nucleotide sequence ID" value="NZ_JBEPLN010000002.1"/>
</dbReference>
<accession>A0ABV2JCS9</accession>
<dbReference type="Proteomes" id="UP001549037">
    <property type="component" value="Unassembled WGS sequence"/>
</dbReference>
<reference evidence="1 2" key="1">
    <citation type="submission" date="2024-06" db="EMBL/GenBank/DDBJ databases">
        <title>Genomic Encyclopedia of Type Strains, Phase IV (KMG-IV): sequencing the most valuable type-strain genomes for metagenomic binning, comparative biology and taxonomic classification.</title>
        <authorList>
            <person name="Goeker M."/>
        </authorList>
    </citation>
    <scope>NUCLEOTIDE SEQUENCE [LARGE SCALE GENOMIC DNA]</scope>
    <source>
        <strain evidence="1 2">DSM 28302</strain>
    </source>
</reference>
<evidence type="ECO:0000313" key="1">
    <source>
        <dbReference type="EMBL" id="MET3633570.1"/>
    </source>
</evidence>
<keyword evidence="2" id="KW-1185">Reference proteome</keyword>
<dbReference type="EMBL" id="JBEPLN010000002">
    <property type="protein sequence ID" value="MET3633570.1"/>
    <property type="molecule type" value="Genomic_DNA"/>
</dbReference>
<sequence length="109" mass="12364">MITMEAIKSSIQAVKDLDDDLRNRLLSDLEKVFITNPPSDLALAIDALNKIAQKLPDSSAKKLIYQKIKELADEIIQQIELEEMVEKVIQEMGDNERARQKTQGDDIIL</sequence>
<comment type="caution">
    <text evidence="1">The sequence shown here is derived from an EMBL/GenBank/DDBJ whole genome shotgun (WGS) entry which is preliminary data.</text>
</comment>
<organism evidence="1 2">
    <name type="scientific">Streptococcus porcorum</name>
    <dbReference type="NCBI Taxonomy" id="701526"/>
    <lineage>
        <taxon>Bacteria</taxon>
        <taxon>Bacillati</taxon>
        <taxon>Bacillota</taxon>
        <taxon>Bacilli</taxon>
        <taxon>Lactobacillales</taxon>
        <taxon>Streptococcaceae</taxon>
        <taxon>Streptococcus</taxon>
    </lineage>
</organism>
<evidence type="ECO:0000313" key="2">
    <source>
        <dbReference type="Proteomes" id="UP001549037"/>
    </source>
</evidence>
<name>A0ABV2JCS9_9STRE</name>
<protein>
    <submittedName>
        <fullName evidence="1">Uncharacterized protein</fullName>
    </submittedName>
</protein>